<dbReference type="Gene3D" id="3.90.550.10">
    <property type="entry name" value="Spore Coat Polysaccharide Biosynthesis Protein SpsA, Chain A"/>
    <property type="match status" value="1"/>
</dbReference>
<dbReference type="EMBL" id="CP104694">
    <property type="protein sequence ID" value="UXI66700.1"/>
    <property type="molecule type" value="Genomic_DNA"/>
</dbReference>
<dbReference type="InterPro" id="IPR001173">
    <property type="entry name" value="Glyco_trans_2-like"/>
</dbReference>
<dbReference type="PANTHER" id="PTHR22916:SF3">
    <property type="entry name" value="UDP-GLCNAC:BETAGAL BETA-1,3-N-ACETYLGLUCOSAMINYLTRANSFERASE-LIKE PROTEIN 1"/>
    <property type="match status" value="1"/>
</dbReference>
<sequence length="363" mass="40323">MRAVLGMRPAHRKPGSIHPTACTLADPIPTATSGDFAPMNLPDPAVSVLLIAYKARDTITAAIDGALAQTVPCEIIISDDASPDDTFEVARAHVEGYQGPHRITVRRCVENRGIGRHLSELMAMARGRVFVIMAGDDISRPTRAGRALAAFDADPQLAILGSVVDEIDMNGAPLRKGVRHMPDEFDLQYFCRAGKLVTLLGATIAVRRDVFDRFGPLVAGAEDNILTLRAMLLGRGRCLDMALVDYRQNPDSLGNWIFARSDDSPEKFRRRYTRTIRMYRDIAGDIEKAATLSAGLSAQQRRDVADVVAMYRIEADAREAILDRPRREWLGPIWRGLCQRGLRRKSLERALKLLVPRRWFGLK</sequence>
<dbReference type="InterPro" id="IPR029044">
    <property type="entry name" value="Nucleotide-diphossugar_trans"/>
</dbReference>
<dbReference type="PANTHER" id="PTHR22916">
    <property type="entry name" value="GLYCOSYLTRANSFERASE"/>
    <property type="match status" value="1"/>
</dbReference>
<proteinExistence type="predicted"/>
<evidence type="ECO:0000313" key="2">
    <source>
        <dbReference type="EMBL" id="UXI66700.1"/>
    </source>
</evidence>
<name>A0ABY6BEC4_9GAMM</name>
<reference evidence="2" key="1">
    <citation type="submission" date="2022-09" db="EMBL/GenBank/DDBJ databases">
        <title>Tahibacter sp. nov., isolated from a fresh water.</title>
        <authorList>
            <person name="Baek J.H."/>
            <person name="Lee J.K."/>
            <person name="Kim J.M."/>
            <person name="Jeon C.O."/>
        </authorList>
    </citation>
    <scope>NUCLEOTIDE SEQUENCE</scope>
    <source>
        <strain evidence="2">W38</strain>
    </source>
</reference>
<keyword evidence="3" id="KW-1185">Reference proteome</keyword>
<feature type="domain" description="Glycosyltransferase 2-like" evidence="1">
    <location>
        <begin position="47"/>
        <end position="213"/>
    </location>
</feature>
<dbReference type="RefSeq" id="WP_261693680.1">
    <property type="nucleotide sequence ID" value="NZ_CP104694.1"/>
</dbReference>
<evidence type="ECO:0000313" key="3">
    <source>
        <dbReference type="Proteomes" id="UP001064632"/>
    </source>
</evidence>
<dbReference type="Proteomes" id="UP001064632">
    <property type="component" value="Chromosome"/>
</dbReference>
<organism evidence="2 3">
    <name type="scientific">Tahibacter amnicola</name>
    <dbReference type="NCBI Taxonomy" id="2976241"/>
    <lineage>
        <taxon>Bacteria</taxon>
        <taxon>Pseudomonadati</taxon>
        <taxon>Pseudomonadota</taxon>
        <taxon>Gammaproteobacteria</taxon>
        <taxon>Lysobacterales</taxon>
        <taxon>Rhodanobacteraceae</taxon>
        <taxon>Tahibacter</taxon>
    </lineage>
</organism>
<dbReference type="Pfam" id="PF00535">
    <property type="entry name" value="Glycos_transf_2"/>
    <property type="match status" value="1"/>
</dbReference>
<protein>
    <submittedName>
        <fullName evidence="2">Glycosyltransferase</fullName>
    </submittedName>
</protein>
<accession>A0ABY6BEC4</accession>
<dbReference type="SUPFAM" id="SSF53448">
    <property type="entry name" value="Nucleotide-diphospho-sugar transferases"/>
    <property type="match status" value="1"/>
</dbReference>
<evidence type="ECO:0000259" key="1">
    <source>
        <dbReference type="Pfam" id="PF00535"/>
    </source>
</evidence>
<gene>
    <name evidence="2" type="ORF">N4264_18360</name>
</gene>